<dbReference type="KEGG" id="hhg:XM38_022130"/>
<organism evidence="1 2">
    <name type="scientific">Halomicronema hongdechloris C2206</name>
    <dbReference type="NCBI Taxonomy" id="1641165"/>
    <lineage>
        <taxon>Bacteria</taxon>
        <taxon>Bacillati</taxon>
        <taxon>Cyanobacteriota</taxon>
        <taxon>Cyanophyceae</taxon>
        <taxon>Nodosilineales</taxon>
        <taxon>Nodosilineaceae</taxon>
        <taxon>Halomicronema</taxon>
    </lineage>
</organism>
<dbReference type="OrthoDB" id="573320at2"/>
<protein>
    <submittedName>
        <fullName evidence="1">Uncharacterized protein</fullName>
    </submittedName>
</protein>
<sequence>MTLNLDLPPELEQYLLQEAEQQGLSVEAMTLQLLTNSLQLRQQQAEAVYMLQSWIDDEDVEEQQETGEYLVQVLDEDRLSDRKLFPLEMKGVTW</sequence>
<evidence type="ECO:0000313" key="2">
    <source>
        <dbReference type="Proteomes" id="UP000191901"/>
    </source>
</evidence>
<reference evidence="1 2" key="1">
    <citation type="journal article" date="2016" name="Biochim. Biophys. Acta">
        <title>Characterization of red-shifted phycobilisomes isolated from the chlorophyll f-containing cyanobacterium Halomicronema hongdechloris.</title>
        <authorList>
            <person name="Li Y."/>
            <person name="Lin Y."/>
            <person name="Garvey C.J."/>
            <person name="Birch D."/>
            <person name="Corkery R.W."/>
            <person name="Loughlin P.C."/>
            <person name="Scheer H."/>
            <person name="Willows R.D."/>
            <person name="Chen M."/>
        </authorList>
    </citation>
    <scope>NUCLEOTIDE SEQUENCE [LARGE SCALE GENOMIC DNA]</scope>
    <source>
        <strain evidence="1 2">C2206</strain>
    </source>
</reference>
<keyword evidence="2" id="KW-1185">Reference proteome</keyword>
<dbReference type="RefSeq" id="WP_080810681.1">
    <property type="nucleotide sequence ID" value="NZ_CP021983.2"/>
</dbReference>
<proteinExistence type="predicted"/>
<gene>
    <name evidence="1" type="ORF">XM38_022130</name>
</gene>
<dbReference type="EMBL" id="CP021983">
    <property type="protein sequence ID" value="ASC71261.1"/>
    <property type="molecule type" value="Genomic_DNA"/>
</dbReference>
<dbReference type="Proteomes" id="UP000191901">
    <property type="component" value="Chromosome"/>
</dbReference>
<name>A0A1V8NJ24_9CYAN</name>
<dbReference type="AlphaFoldDB" id="A0A1V8NJ24"/>
<accession>A0A1V8NJ24</accession>
<evidence type="ECO:0000313" key="1">
    <source>
        <dbReference type="EMBL" id="ASC71261.1"/>
    </source>
</evidence>